<protein>
    <recommendedName>
        <fullName evidence="8">Tetratricopeptide repeat protein</fullName>
    </recommendedName>
</protein>
<name>A0AA48GM65_9BACT</name>
<dbReference type="PANTHER" id="PTHR44943">
    <property type="entry name" value="CELLULOSE SYNTHASE OPERON PROTEIN C"/>
    <property type="match status" value="1"/>
</dbReference>
<dbReference type="PANTHER" id="PTHR44943:SF9">
    <property type="entry name" value="TPR-REPEAT-CONTAINING PROTEIN"/>
    <property type="match status" value="1"/>
</dbReference>
<dbReference type="InterPro" id="IPR019734">
    <property type="entry name" value="TPR_rpt"/>
</dbReference>
<dbReference type="Proteomes" id="UP001238179">
    <property type="component" value="Chromosome"/>
</dbReference>
<dbReference type="PROSITE" id="PS50005">
    <property type="entry name" value="TPR"/>
    <property type="match status" value="2"/>
</dbReference>
<accession>A0AA48GM65</accession>
<evidence type="ECO:0000256" key="5">
    <source>
        <dbReference type="SAM" id="Phobius"/>
    </source>
</evidence>
<sequence length="195" mass="20775">MENRNILIGLGTGLVAGFLLGYGAGVYFTTSGGHTHPPQPPPAAAPAGMPPMAMGQVDAFARIAATKAALEKNPKDFDALVLLGNDYFDTHQPQLSVDAYAKALALDPTNPKAADILTDQGVMYRELKAYDKALANFKAATKINPQHLPSMLNMGIVYATNLNDKPAARKVWSRIVEIAPESTQGQQAKQFLAGI</sequence>
<dbReference type="SUPFAM" id="SSF48452">
    <property type="entry name" value="TPR-like"/>
    <property type="match status" value="1"/>
</dbReference>
<dbReference type="InterPro" id="IPR011990">
    <property type="entry name" value="TPR-like_helical_dom_sf"/>
</dbReference>
<feature type="repeat" description="TPR" evidence="4">
    <location>
        <begin position="114"/>
        <end position="147"/>
    </location>
</feature>
<keyword evidence="3" id="KW-0793">Thylakoid</keyword>
<dbReference type="AlphaFoldDB" id="A0AA48GM65"/>
<dbReference type="EMBL" id="AP027080">
    <property type="protein sequence ID" value="BDU72040.1"/>
    <property type="molecule type" value="Genomic_DNA"/>
</dbReference>
<evidence type="ECO:0000256" key="2">
    <source>
        <dbReference type="ARBA" id="ARBA00022803"/>
    </source>
</evidence>
<dbReference type="KEGG" id="msil:METEAL_12140"/>
<keyword evidence="7" id="KW-1185">Reference proteome</keyword>
<dbReference type="Pfam" id="PF13424">
    <property type="entry name" value="TPR_12"/>
    <property type="match status" value="1"/>
</dbReference>
<dbReference type="SMART" id="SM00028">
    <property type="entry name" value="TPR"/>
    <property type="match status" value="2"/>
</dbReference>
<keyword evidence="1" id="KW-0677">Repeat</keyword>
<organism evidence="6 7">
    <name type="scientific">Mesoterricola silvestris</name>
    <dbReference type="NCBI Taxonomy" id="2927979"/>
    <lineage>
        <taxon>Bacteria</taxon>
        <taxon>Pseudomonadati</taxon>
        <taxon>Acidobacteriota</taxon>
        <taxon>Holophagae</taxon>
        <taxon>Holophagales</taxon>
        <taxon>Holophagaceae</taxon>
        <taxon>Mesoterricola</taxon>
    </lineage>
</organism>
<dbReference type="Gene3D" id="1.25.40.10">
    <property type="entry name" value="Tetratricopeptide repeat domain"/>
    <property type="match status" value="2"/>
</dbReference>
<keyword evidence="5" id="KW-0812">Transmembrane</keyword>
<dbReference type="InterPro" id="IPR051685">
    <property type="entry name" value="Ycf3/AcsC/BcsC/TPR_MFPF"/>
</dbReference>
<proteinExistence type="predicted"/>
<keyword evidence="5" id="KW-1133">Transmembrane helix</keyword>
<evidence type="ECO:0000256" key="3">
    <source>
        <dbReference type="ARBA" id="ARBA00023078"/>
    </source>
</evidence>
<feature type="transmembrane region" description="Helical" evidence="5">
    <location>
        <begin position="6"/>
        <end position="28"/>
    </location>
</feature>
<dbReference type="RefSeq" id="WP_316414944.1">
    <property type="nucleotide sequence ID" value="NZ_AP027080.1"/>
</dbReference>
<gene>
    <name evidence="6" type="ORF">METEAL_12140</name>
</gene>
<reference evidence="7" key="1">
    <citation type="journal article" date="2023" name="Int. J. Syst. Evol. Microbiol.">
        <title>Mesoterricola silvestris gen. nov., sp. nov., Mesoterricola sediminis sp. nov., Geothrix oryzae sp. nov., Geothrix edaphica sp. nov., Geothrix rubra sp. nov., and Geothrix limicola sp. nov., six novel members of Acidobacteriota isolated from soils.</title>
        <authorList>
            <person name="Itoh H."/>
            <person name="Sugisawa Y."/>
            <person name="Mise K."/>
            <person name="Xu Z."/>
            <person name="Kuniyasu M."/>
            <person name="Ushijima N."/>
            <person name="Kawano K."/>
            <person name="Kobayashi E."/>
            <person name="Shiratori Y."/>
            <person name="Masuda Y."/>
            <person name="Senoo K."/>
        </authorList>
    </citation>
    <scope>NUCLEOTIDE SEQUENCE [LARGE SCALE GENOMIC DNA]</scope>
    <source>
        <strain evidence="7">W79</strain>
    </source>
</reference>
<evidence type="ECO:0008006" key="8">
    <source>
        <dbReference type="Google" id="ProtNLM"/>
    </source>
</evidence>
<evidence type="ECO:0000313" key="6">
    <source>
        <dbReference type="EMBL" id="BDU72040.1"/>
    </source>
</evidence>
<evidence type="ECO:0000256" key="1">
    <source>
        <dbReference type="ARBA" id="ARBA00022737"/>
    </source>
</evidence>
<evidence type="ECO:0000256" key="4">
    <source>
        <dbReference type="PROSITE-ProRule" id="PRU00339"/>
    </source>
</evidence>
<evidence type="ECO:0000313" key="7">
    <source>
        <dbReference type="Proteomes" id="UP001238179"/>
    </source>
</evidence>
<feature type="repeat" description="TPR" evidence="4">
    <location>
        <begin position="77"/>
        <end position="110"/>
    </location>
</feature>
<keyword evidence="5" id="KW-0472">Membrane</keyword>
<keyword evidence="2 4" id="KW-0802">TPR repeat</keyword>